<keyword evidence="3" id="KW-1185">Reference proteome</keyword>
<name>A0A512M508_9BACT</name>
<dbReference type="EMBL" id="BKAG01000003">
    <property type="protein sequence ID" value="GEP41441.1"/>
    <property type="molecule type" value="Genomic_DNA"/>
</dbReference>
<accession>A0A512M508</accession>
<dbReference type="AlphaFoldDB" id="A0A512M508"/>
<keyword evidence="1" id="KW-0732">Signal</keyword>
<feature type="chain" id="PRO_5022227702" evidence="1">
    <location>
        <begin position="26"/>
        <end position="571"/>
    </location>
</feature>
<sequence>MNSTSNFPLLRIAGLCSLLAGSVLGQGQDSVSQGQEYYYGGGRYQGLSSDVLINGALDAPAAGVGAISGASAFLTQITTFGAWQGLQQPEGYVGLSGAMGLALPNLFTNQTSINHMQKQNPYFAYRMGPFYVDQVYGGIATIYSDVQGNPPGITAAGLADDNWAAMTWLSARFTAYITDRFAITINPWIYWLPLKGEVGWAAGGGLFGLNSYLNPQTSATIGFHIPVGRWDFSFYDQFQAFMLQDSILSENFFVNAQAWDMSPVDPAGRFQFGGFGPSYVDMTGDTRLSTNDQLFRSDRLFYRNNSYFNATTTIGTGMSFSTYYGRYDFWDDDMDHLGSWDTAGAVLAGTKGNFRPYVAYQGTTYDAWSSSYHWLLAGAAARVNPQLLLYGNAGYLWSSSADQTRDQDSWLGTFGARHQIGPWTSHSLEGGRSVTDPEFNQRTRSDYVSYMLTHILGPRLSTSVFLMYADRQYLNENRIGRDHKIAAAGAVARIILDEKSTLSLFTSFERLRMEDIDRGWDVWTYRANYFRRIGMSTSFHMMYQYQDAGAGSQKTDNFSEHLIYAGLMKQF</sequence>
<feature type="signal peptide" evidence="1">
    <location>
        <begin position="1"/>
        <end position="25"/>
    </location>
</feature>
<gene>
    <name evidence="2" type="ORF">BGE01nite_07320</name>
</gene>
<dbReference type="Proteomes" id="UP000321577">
    <property type="component" value="Unassembled WGS sequence"/>
</dbReference>
<evidence type="ECO:0000256" key="1">
    <source>
        <dbReference type="SAM" id="SignalP"/>
    </source>
</evidence>
<reference evidence="2 3" key="1">
    <citation type="submission" date="2019-07" db="EMBL/GenBank/DDBJ databases">
        <title>Whole genome shotgun sequence of Brevifollis gellanilyticus NBRC 108608.</title>
        <authorList>
            <person name="Hosoyama A."/>
            <person name="Uohara A."/>
            <person name="Ohji S."/>
            <person name="Ichikawa N."/>
        </authorList>
    </citation>
    <scope>NUCLEOTIDE SEQUENCE [LARGE SCALE GENOMIC DNA]</scope>
    <source>
        <strain evidence="2 3">NBRC 108608</strain>
    </source>
</reference>
<protein>
    <submittedName>
        <fullName evidence="2">Uncharacterized protein</fullName>
    </submittedName>
</protein>
<organism evidence="2 3">
    <name type="scientific">Brevifollis gellanilyticus</name>
    <dbReference type="NCBI Taxonomy" id="748831"/>
    <lineage>
        <taxon>Bacteria</taxon>
        <taxon>Pseudomonadati</taxon>
        <taxon>Verrucomicrobiota</taxon>
        <taxon>Verrucomicrobiia</taxon>
        <taxon>Verrucomicrobiales</taxon>
        <taxon>Verrucomicrobiaceae</taxon>
    </lineage>
</organism>
<evidence type="ECO:0000313" key="2">
    <source>
        <dbReference type="EMBL" id="GEP41441.1"/>
    </source>
</evidence>
<proteinExistence type="predicted"/>
<comment type="caution">
    <text evidence="2">The sequence shown here is derived from an EMBL/GenBank/DDBJ whole genome shotgun (WGS) entry which is preliminary data.</text>
</comment>
<dbReference type="RefSeq" id="WP_146848899.1">
    <property type="nucleotide sequence ID" value="NZ_BKAG01000003.1"/>
</dbReference>
<evidence type="ECO:0000313" key="3">
    <source>
        <dbReference type="Proteomes" id="UP000321577"/>
    </source>
</evidence>